<organism evidence="2 3">
    <name type="scientific">Paractinoplanes aksuensis</name>
    <dbReference type="NCBI Taxonomy" id="2939490"/>
    <lineage>
        <taxon>Bacteria</taxon>
        <taxon>Bacillati</taxon>
        <taxon>Actinomycetota</taxon>
        <taxon>Actinomycetes</taxon>
        <taxon>Micromonosporales</taxon>
        <taxon>Micromonosporaceae</taxon>
        <taxon>Paractinoplanes</taxon>
    </lineage>
</organism>
<sequence length="189" mass="21081">MTGPDLSRPEFSSAAAGTDGGVNFYLPRAWAAVADPQGSHPPPPDPVAARGRNDDVTAGLNERIAYWGPFLQLLVYGLGWRRPDLGLARWHDRGLPTDDPVLAVVHRWWGRYVPDVLAWSAHSPYFAKVGYHLNDAFSDQGRDQLHSKWHEAGRTDTRWRNIFGSGDGMHLLRICSARSRPIRSSRADC</sequence>
<evidence type="ECO:0000256" key="1">
    <source>
        <dbReference type="SAM" id="MobiDB-lite"/>
    </source>
</evidence>
<proteinExistence type="predicted"/>
<accession>A0ABT1DWJ4</accession>
<dbReference type="RefSeq" id="WP_253241305.1">
    <property type="nucleotide sequence ID" value="NZ_JAMYJR010000035.1"/>
</dbReference>
<evidence type="ECO:0000313" key="3">
    <source>
        <dbReference type="Proteomes" id="UP001523369"/>
    </source>
</evidence>
<comment type="caution">
    <text evidence="2">The sequence shown here is derived from an EMBL/GenBank/DDBJ whole genome shotgun (WGS) entry which is preliminary data.</text>
</comment>
<protein>
    <submittedName>
        <fullName evidence="2">Uncharacterized protein</fullName>
    </submittedName>
</protein>
<evidence type="ECO:0000313" key="2">
    <source>
        <dbReference type="EMBL" id="MCO8275240.1"/>
    </source>
</evidence>
<reference evidence="2 3" key="1">
    <citation type="submission" date="2022-06" db="EMBL/GenBank/DDBJ databases">
        <title>New Species of the Genus Actinoplanes, ActinopZanes ferrugineus.</title>
        <authorList>
            <person name="Ding P."/>
        </authorList>
    </citation>
    <scope>NUCLEOTIDE SEQUENCE [LARGE SCALE GENOMIC DNA]</scope>
    <source>
        <strain evidence="2 3">TRM88003</strain>
    </source>
</reference>
<keyword evidence="3" id="KW-1185">Reference proteome</keyword>
<feature type="region of interest" description="Disordered" evidence="1">
    <location>
        <begin position="34"/>
        <end position="53"/>
    </location>
</feature>
<name>A0ABT1DWJ4_9ACTN</name>
<dbReference type="EMBL" id="JAMYJR010000035">
    <property type="protein sequence ID" value="MCO8275240.1"/>
    <property type="molecule type" value="Genomic_DNA"/>
</dbReference>
<gene>
    <name evidence="2" type="ORF">M1L60_32125</name>
</gene>
<dbReference type="Proteomes" id="UP001523369">
    <property type="component" value="Unassembled WGS sequence"/>
</dbReference>